<evidence type="ECO:0000256" key="6">
    <source>
        <dbReference type="PIRSR" id="PIRSR601765-1"/>
    </source>
</evidence>
<feature type="binding site" evidence="6">
    <location>
        <position position="78"/>
    </location>
    <ligand>
        <name>Zn(2+)</name>
        <dbReference type="ChEBI" id="CHEBI:29105"/>
    </ligand>
</feature>
<evidence type="ECO:0000256" key="3">
    <source>
        <dbReference type="ARBA" id="ARBA00022833"/>
    </source>
</evidence>
<dbReference type="RefSeq" id="WP_084576538.1">
    <property type="nucleotide sequence ID" value="NZ_CP155572.1"/>
</dbReference>
<dbReference type="EMBL" id="FWXI01000012">
    <property type="protein sequence ID" value="SMC89870.1"/>
    <property type="molecule type" value="Genomic_DNA"/>
</dbReference>
<dbReference type="PROSITE" id="PS00705">
    <property type="entry name" value="PROK_CO2_ANHYDRASE_2"/>
    <property type="match status" value="1"/>
</dbReference>
<name>A0A1W2CXJ0_9FIRM</name>
<evidence type="ECO:0000256" key="5">
    <source>
        <dbReference type="ARBA" id="ARBA00048348"/>
    </source>
</evidence>
<dbReference type="Gene3D" id="3.40.1050.10">
    <property type="entry name" value="Carbonic anhydrase"/>
    <property type="match status" value="1"/>
</dbReference>
<evidence type="ECO:0000313" key="9">
    <source>
        <dbReference type="Proteomes" id="UP000192738"/>
    </source>
</evidence>
<feature type="binding site" evidence="6">
    <location>
        <position position="131"/>
    </location>
    <ligand>
        <name>Zn(2+)</name>
        <dbReference type="ChEBI" id="CHEBI:29105"/>
    </ligand>
</feature>
<dbReference type="GO" id="GO:0008270">
    <property type="term" value="F:zinc ion binding"/>
    <property type="evidence" value="ECO:0007669"/>
    <property type="project" value="UniProtKB-UniRule"/>
</dbReference>
<dbReference type="STRING" id="112901.SAMN04488500_11273"/>
<dbReference type="CDD" id="cd03378">
    <property type="entry name" value="beta_CA_cladeC"/>
    <property type="match status" value="1"/>
</dbReference>
<dbReference type="InterPro" id="IPR036874">
    <property type="entry name" value="Carbonic_anhydrase_sf"/>
</dbReference>
<dbReference type="SUPFAM" id="SSF53056">
    <property type="entry name" value="beta-carbonic anhydrase, cab"/>
    <property type="match status" value="1"/>
</dbReference>
<evidence type="ECO:0000256" key="2">
    <source>
        <dbReference type="ARBA" id="ARBA00012925"/>
    </source>
</evidence>
<comment type="similarity">
    <text evidence="1 7">Belongs to the beta-class carbonic anhydrase family.</text>
</comment>
<evidence type="ECO:0000256" key="4">
    <source>
        <dbReference type="ARBA" id="ARBA00023239"/>
    </source>
</evidence>
<dbReference type="Proteomes" id="UP000192738">
    <property type="component" value="Unassembled WGS sequence"/>
</dbReference>
<dbReference type="OrthoDB" id="9769739at2"/>
<proteinExistence type="inferred from homology"/>
<keyword evidence="3 6" id="KW-0862">Zinc</keyword>
<feature type="binding site" evidence="6">
    <location>
        <position position="80"/>
    </location>
    <ligand>
        <name>Zn(2+)</name>
        <dbReference type="ChEBI" id="CHEBI:29105"/>
    </ligand>
</feature>
<reference evidence="8 9" key="1">
    <citation type="submission" date="2017-04" db="EMBL/GenBank/DDBJ databases">
        <authorList>
            <person name="Afonso C.L."/>
            <person name="Miller P.J."/>
            <person name="Scott M.A."/>
            <person name="Spackman E."/>
            <person name="Goraichik I."/>
            <person name="Dimitrov K.M."/>
            <person name="Suarez D.L."/>
            <person name="Swayne D.E."/>
        </authorList>
    </citation>
    <scope>NUCLEOTIDE SEQUENCE [LARGE SCALE GENOMIC DNA]</scope>
    <source>
        <strain evidence="8 9">DSM 5090</strain>
    </source>
</reference>
<comment type="function">
    <text evidence="7">Reversible hydration of carbon dioxide.</text>
</comment>
<comment type="cofactor">
    <cofactor evidence="6">
        <name>Zn(2+)</name>
        <dbReference type="ChEBI" id="CHEBI:29105"/>
    </cofactor>
    <text evidence="6">Binds 1 zinc ion per subunit.</text>
</comment>
<dbReference type="PROSITE" id="PS00704">
    <property type="entry name" value="PROK_CO2_ANHYDRASE_1"/>
    <property type="match status" value="1"/>
</dbReference>
<dbReference type="GO" id="GO:0004089">
    <property type="term" value="F:carbonate dehydratase activity"/>
    <property type="evidence" value="ECO:0007669"/>
    <property type="project" value="UniProtKB-UniRule"/>
</dbReference>
<gene>
    <name evidence="8" type="ORF">SAMN04488500_11273</name>
</gene>
<evidence type="ECO:0000256" key="7">
    <source>
        <dbReference type="RuleBase" id="RU003956"/>
    </source>
</evidence>
<dbReference type="EC" id="4.2.1.1" evidence="2 7"/>
<accession>A0A1W2CXJ0</accession>
<dbReference type="PANTHER" id="PTHR11002">
    <property type="entry name" value="CARBONIC ANHYDRASE"/>
    <property type="match status" value="1"/>
</dbReference>
<feature type="binding site" evidence="6">
    <location>
        <position position="134"/>
    </location>
    <ligand>
        <name>Zn(2+)</name>
        <dbReference type="ChEBI" id="CHEBI:29105"/>
    </ligand>
</feature>
<keyword evidence="6" id="KW-0479">Metal-binding</keyword>
<dbReference type="InterPro" id="IPR001765">
    <property type="entry name" value="Carbonic_anhydrase"/>
</dbReference>
<sequence>MRKPYLSILLTLLITVSLISPILASPVVPSVSADLAQQMLIDGNKRFISEKYADLQLGQVRRTELAKGQHPFAVIVSCSDSRVPPELLFDQGLGDLFVVRVAGNVLDAIELGSVEYAVEHLGAKLIVVLGHEKCGAVKATVDGGEVPPNIKAIAAKIQPAVTAAKAANSINVYEAATDANVLNMVAALHADPVIAHVSDVKILGAKYHLESGAVEFIKYNIPNPAINHH</sequence>
<dbReference type="SMART" id="SM00947">
    <property type="entry name" value="Pro_CA"/>
    <property type="match status" value="1"/>
</dbReference>
<organism evidence="8 9">
    <name type="scientific">Sporomusa malonica</name>
    <dbReference type="NCBI Taxonomy" id="112901"/>
    <lineage>
        <taxon>Bacteria</taxon>
        <taxon>Bacillati</taxon>
        <taxon>Bacillota</taxon>
        <taxon>Negativicutes</taxon>
        <taxon>Selenomonadales</taxon>
        <taxon>Sporomusaceae</taxon>
        <taxon>Sporomusa</taxon>
    </lineage>
</organism>
<dbReference type="AlphaFoldDB" id="A0A1W2CXJ0"/>
<dbReference type="InterPro" id="IPR015892">
    <property type="entry name" value="Carbonic_anhydrase_CS"/>
</dbReference>
<keyword evidence="4 7" id="KW-0456">Lyase</keyword>
<dbReference type="Pfam" id="PF00484">
    <property type="entry name" value="Pro_CA"/>
    <property type="match status" value="1"/>
</dbReference>
<protein>
    <recommendedName>
        <fullName evidence="2 7">Carbonic anhydrase</fullName>
        <ecNumber evidence="2 7">4.2.1.1</ecNumber>
    </recommendedName>
    <alternativeName>
        <fullName evidence="7">Carbonate dehydratase</fullName>
    </alternativeName>
</protein>
<keyword evidence="9" id="KW-1185">Reference proteome</keyword>
<evidence type="ECO:0000313" key="8">
    <source>
        <dbReference type="EMBL" id="SMC89870.1"/>
    </source>
</evidence>
<comment type="catalytic activity">
    <reaction evidence="5 7">
        <text>hydrogencarbonate + H(+) = CO2 + H2O</text>
        <dbReference type="Rhea" id="RHEA:10748"/>
        <dbReference type="ChEBI" id="CHEBI:15377"/>
        <dbReference type="ChEBI" id="CHEBI:15378"/>
        <dbReference type="ChEBI" id="CHEBI:16526"/>
        <dbReference type="ChEBI" id="CHEBI:17544"/>
        <dbReference type="EC" id="4.2.1.1"/>
    </reaction>
</comment>
<evidence type="ECO:0000256" key="1">
    <source>
        <dbReference type="ARBA" id="ARBA00006217"/>
    </source>
</evidence>
<dbReference type="PANTHER" id="PTHR11002:SF79">
    <property type="entry name" value="CARBONIC ANHYDRASE 2"/>
    <property type="match status" value="1"/>
</dbReference>
<dbReference type="GO" id="GO:0015976">
    <property type="term" value="P:carbon utilization"/>
    <property type="evidence" value="ECO:0007669"/>
    <property type="project" value="InterPro"/>
</dbReference>